<dbReference type="Pfam" id="PF00106">
    <property type="entry name" value="adh_short"/>
    <property type="match status" value="1"/>
</dbReference>
<protein>
    <submittedName>
        <fullName evidence="3">Uncharacterized protein</fullName>
    </submittedName>
</protein>
<accession>A0A0D2V734</accession>
<proteinExistence type="inferred from homology"/>
<sequence length="217" mass="23000">MEQGIDKHVDLQGSSAMRLLKLFVENGAYVVIADILDEPGTMLADSIGACYIHCDVPKESNAESAIQLAITWKGKLDILFSNAGIGGIARSITSLDMEQVKHLILINLLGKVHAIKHAARAMLRCSTKGSIICKSSSTGIIGGLASHPYSLSKPVKTLVGEEGILLRGKAATVEDVAQTAVFLASDDNGFITAHDLVIDGGYTSAISSEFHLQVVKN</sequence>
<keyword evidence="2" id="KW-0560">Oxidoreductase</keyword>
<dbReference type="SUPFAM" id="SSF51735">
    <property type="entry name" value="NAD(P)-binding Rossmann-fold domains"/>
    <property type="match status" value="1"/>
</dbReference>
<dbReference type="STRING" id="29730.A0A0D2V734"/>
<dbReference type="AlphaFoldDB" id="A0A0D2V734"/>
<dbReference type="Proteomes" id="UP000032304">
    <property type="component" value="Chromosome 12"/>
</dbReference>
<evidence type="ECO:0000256" key="2">
    <source>
        <dbReference type="ARBA" id="ARBA00023002"/>
    </source>
</evidence>
<comment type="similarity">
    <text evidence="1">Belongs to the short-chain dehydrogenases/reductases (SDR) family.</text>
</comment>
<evidence type="ECO:0000313" key="4">
    <source>
        <dbReference type="Proteomes" id="UP000032304"/>
    </source>
</evidence>
<dbReference type="GO" id="GO:0016491">
    <property type="term" value="F:oxidoreductase activity"/>
    <property type="evidence" value="ECO:0007669"/>
    <property type="project" value="UniProtKB-KW"/>
</dbReference>
<dbReference type="Pfam" id="PF13561">
    <property type="entry name" value="adh_short_C2"/>
    <property type="match status" value="1"/>
</dbReference>
<dbReference type="PRINTS" id="PR00081">
    <property type="entry name" value="GDHRDH"/>
</dbReference>
<reference evidence="3 4" key="1">
    <citation type="journal article" date="2012" name="Nature">
        <title>Repeated polyploidization of Gossypium genomes and the evolution of spinnable cotton fibres.</title>
        <authorList>
            <person name="Paterson A.H."/>
            <person name="Wendel J.F."/>
            <person name="Gundlach H."/>
            <person name="Guo H."/>
            <person name="Jenkins J."/>
            <person name="Jin D."/>
            <person name="Llewellyn D."/>
            <person name="Showmaker K.C."/>
            <person name="Shu S."/>
            <person name="Udall J."/>
            <person name="Yoo M.J."/>
            <person name="Byers R."/>
            <person name="Chen W."/>
            <person name="Doron-Faigenboim A."/>
            <person name="Duke M.V."/>
            <person name="Gong L."/>
            <person name="Grimwood J."/>
            <person name="Grover C."/>
            <person name="Grupp K."/>
            <person name="Hu G."/>
            <person name="Lee T.H."/>
            <person name="Li J."/>
            <person name="Lin L."/>
            <person name="Liu T."/>
            <person name="Marler B.S."/>
            <person name="Page J.T."/>
            <person name="Roberts A.W."/>
            <person name="Romanel E."/>
            <person name="Sanders W.S."/>
            <person name="Szadkowski E."/>
            <person name="Tan X."/>
            <person name="Tang H."/>
            <person name="Xu C."/>
            <person name="Wang J."/>
            <person name="Wang Z."/>
            <person name="Zhang D."/>
            <person name="Zhang L."/>
            <person name="Ashrafi H."/>
            <person name="Bedon F."/>
            <person name="Bowers J.E."/>
            <person name="Brubaker C.L."/>
            <person name="Chee P.W."/>
            <person name="Das S."/>
            <person name="Gingle A.R."/>
            <person name="Haigler C.H."/>
            <person name="Harker D."/>
            <person name="Hoffmann L.V."/>
            <person name="Hovav R."/>
            <person name="Jones D.C."/>
            <person name="Lemke C."/>
            <person name="Mansoor S."/>
            <person name="ur Rahman M."/>
            <person name="Rainville L.N."/>
            <person name="Rambani A."/>
            <person name="Reddy U.K."/>
            <person name="Rong J.K."/>
            <person name="Saranga Y."/>
            <person name="Scheffler B.E."/>
            <person name="Scheffler J.A."/>
            <person name="Stelly D.M."/>
            <person name="Triplett B.A."/>
            <person name="Van Deynze A."/>
            <person name="Vaslin M.F."/>
            <person name="Waghmare V.N."/>
            <person name="Walford S.A."/>
            <person name="Wright R.J."/>
            <person name="Zaki E.A."/>
            <person name="Zhang T."/>
            <person name="Dennis E.S."/>
            <person name="Mayer K.F."/>
            <person name="Peterson D.G."/>
            <person name="Rokhsar D.S."/>
            <person name="Wang X."/>
            <person name="Schmutz J."/>
        </authorList>
    </citation>
    <scope>NUCLEOTIDE SEQUENCE [LARGE SCALE GENOMIC DNA]</scope>
</reference>
<dbReference type="PANTHER" id="PTHR43180:SF42">
    <property type="entry name" value="SHORT-CHAIN DEHYDROGENASE REDUCTASE ATA1"/>
    <property type="match status" value="1"/>
</dbReference>
<dbReference type="EMBL" id="CM001751">
    <property type="protein sequence ID" value="KJB77819.1"/>
    <property type="molecule type" value="Genomic_DNA"/>
</dbReference>
<gene>
    <name evidence="3" type="ORF">B456_012G159100</name>
</gene>
<dbReference type="InterPro" id="IPR002347">
    <property type="entry name" value="SDR_fam"/>
</dbReference>
<dbReference type="Gramene" id="KJB77819">
    <property type="protein sequence ID" value="KJB77819"/>
    <property type="gene ID" value="B456_012G159100"/>
</dbReference>
<dbReference type="PANTHER" id="PTHR43180">
    <property type="entry name" value="3-OXOACYL-(ACYL-CARRIER-PROTEIN) REDUCTASE (AFU_ORTHOLOGUE AFUA_6G11210)"/>
    <property type="match status" value="1"/>
</dbReference>
<keyword evidence="4" id="KW-1185">Reference proteome</keyword>
<dbReference type="eggNOG" id="KOG0725">
    <property type="taxonomic scope" value="Eukaryota"/>
</dbReference>
<evidence type="ECO:0000256" key="1">
    <source>
        <dbReference type="ARBA" id="ARBA00006484"/>
    </source>
</evidence>
<evidence type="ECO:0000313" key="3">
    <source>
        <dbReference type="EMBL" id="KJB77819.1"/>
    </source>
</evidence>
<dbReference type="InterPro" id="IPR036291">
    <property type="entry name" value="NAD(P)-bd_dom_sf"/>
</dbReference>
<dbReference type="Gene3D" id="3.40.50.720">
    <property type="entry name" value="NAD(P)-binding Rossmann-like Domain"/>
    <property type="match status" value="1"/>
</dbReference>
<name>A0A0D2V734_GOSRA</name>
<organism evidence="3 4">
    <name type="scientific">Gossypium raimondii</name>
    <name type="common">Peruvian cotton</name>
    <name type="synonym">Gossypium klotzschianum subsp. raimondii</name>
    <dbReference type="NCBI Taxonomy" id="29730"/>
    <lineage>
        <taxon>Eukaryota</taxon>
        <taxon>Viridiplantae</taxon>
        <taxon>Streptophyta</taxon>
        <taxon>Embryophyta</taxon>
        <taxon>Tracheophyta</taxon>
        <taxon>Spermatophyta</taxon>
        <taxon>Magnoliopsida</taxon>
        <taxon>eudicotyledons</taxon>
        <taxon>Gunneridae</taxon>
        <taxon>Pentapetalae</taxon>
        <taxon>rosids</taxon>
        <taxon>malvids</taxon>
        <taxon>Malvales</taxon>
        <taxon>Malvaceae</taxon>
        <taxon>Malvoideae</taxon>
        <taxon>Gossypium</taxon>
    </lineage>
</organism>